<evidence type="ECO:0000313" key="3">
    <source>
        <dbReference type="EMBL" id="TEW65027.1"/>
    </source>
</evidence>
<reference evidence="2 5" key="3">
    <citation type="submission" date="2020-08" db="EMBL/GenBank/DDBJ databases">
        <title>Genomic Encyclopedia of Type Strains, Phase IV (KMG-IV): sequencing the most valuable type-strain genomes for metagenomic binning, comparative biology and taxonomic classification.</title>
        <authorList>
            <person name="Goeker M."/>
        </authorList>
    </citation>
    <scope>NUCLEOTIDE SEQUENCE [LARGE SCALE GENOMIC DNA]</scope>
    <source>
        <strain evidence="2 5">DSM 100995</strain>
    </source>
</reference>
<keyword evidence="5" id="KW-1185">Reference proteome</keyword>
<dbReference type="OrthoDB" id="1432556at2"/>
<dbReference type="SUPFAM" id="SSF48452">
    <property type="entry name" value="TPR-like"/>
    <property type="match status" value="1"/>
</dbReference>
<dbReference type="Proteomes" id="UP000583101">
    <property type="component" value="Unassembled WGS sequence"/>
</dbReference>
<dbReference type="InterPro" id="IPR011990">
    <property type="entry name" value="TPR-like_helical_dom_sf"/>
</dbReference>
<protein>
    <submittedName>
        <fullName evidence="2">Tetratricopeptide (TPR) repeat protein</fullName>
    </submittedName>
    <submittedName>
        <fullName evidence="3">Tetratricopeptide repeat protein</fullName>
    </submittedName>
</protein>
<keyword evidence="1" id="KW-0472">Membrane</keyword>
<evidence type="ECO:0000313" key="5">
    <source>
        <dbReference type="Proteomes" id="UP000583101"/>
    </source>
</evidence>
<dbReference type="EMBL" id="SNQG01000005">
    <property type="protein sequence ID" value="TEW65027.1"/>
    <property type="molecule type" value="Genomic_DNA"/>
</dbReference>
<accession>A0A4Y8A970</accession>
<proteinExistence type="predicted"/>
<reference evidence="3" key="2">
    <citation type="submission" date="2019-03" db="EMBL/GenBank/DDBJ databases">
        <authorList>
            <person name="Yan Y.-Q."/>
            <person name="Du Z.-J."/>
        </authorList>
    </citation>
    <scope>NUCLEOTIDE SEQUENCE</scope>
    <source>
        <strain evidence="3">PP-F2FG21</strain>
    </source>
</reference>
<comment type="caution">
    <text evidence="3">The sequence shown here is derived from an EMBL/GenBank/DDBJ whole genome shotgun (WGS) entry which is preliminary data.</text>
</comment>
<dbReference type="EMBL" id="JACIEG010000004">
    <property type="protein sequence ID" value="MBB3969641.1"/>
    <property type="molecule type" value="Genomic_DNA"/>
</dbReference>
<dbReference type="AlphaFoldDB" id="A0A4Y8A970"/>
<feature type="transmembrane region" description="Helical" evidence="1">
    <location>
        <begin position="6"/>
        <end position="22"/>
    </location>
</feature>
<gene>
    <name evidence="3" type="ORF">E2R65_14005</name>
    <name evidence="2" type="ORF">GGR35_002254</name>
</gene>
<dbReference type="RefSeq" id="WP_134337102.1">
    <property type="nucleotide sequence ID" value="NZ_BMCZ01000005.1"/>
</dbReference>
<feature type="transmembrane region" description="Helical" evidence="1">
    <location>
        <begin position="29"/>
        <end position="45"/>
    </location>
</feature>
<reference evidence="3 4" key="1">
    <citation type="journal article" date="2016" name="Int. J. Syst. Evol. Microbiol.">
        <title>Proposal of Mucilaginibacter phyllosphaerae sp. nov. isolated from the phyllosphere of Galium album.</title>
        <authorList>
            <person name="Aydogan E.L."/>
            <person name="Busse H.J."/>
            <person name="Moser G."/>
            <person name="Muller C."/>
            <person name="Kampfer P."/>
            <person name="Glaeser S.P."/>
        </authorList>
    </citation>
    <scope>NUCLEOTIDE SEQUENCE [LARGE SCALE GENOMIC DNA]</scope>
    <source>
        <strain evidence="3 4">PP-F2FG21</strain>
    </source>
</reference>
<sequence>MFTTRARILVAGLFMIMLAITIQLKVYQLTALAVMFICFLIWGYFKQGTIVLAAKAFHQKDYDKAEGLLKEVYKPGWLSKRRRGFYEFIYGGVCLQKRAYDEAEKHYELAALFPLRTANDHVAALVHVANINVRKGNYEKARAYLQLTEKHQDNITAKMKDVIQKVEQELQKHK</sequence>
<organism evidence="3 4">
    <name type="scientific">Mucilaginibacter phyllosphaerae</name>
    <dbReference type="NCBI Taxonomy" id="1812349"/>
    <lineage>
        <taxon>Bacteria</taxon>
        <taxon>Pseudomonadati</taxon>
        <taxon>Bacteroidota</taxon>
        <taxon>Sphingobacteriia</taxon>
        <taxon>Sphingobacteriales</taxon>
        <taxon>Sphingobacteriaceae</taxon>
        <taxon>Mucilaginibacter</taxon>
    </lineage>
</organism>
<evidence type="ECO:0000313" key="2">
    <source>
        <dbReference type="EMBL" id="MBB3969641.1"/>
    </source>
</evidence>
<dbReference type="Gene3D" id="1.25.40.10">
    <property type="entry name" value="Tetratricopeptide repeat domain"/>
    <property type="match status" value="1"/>
</dbReference>
<evidence type="ECO:0000256" key="1">
    <source>
        <dbReference type="SAM" id="Phobius"/>
    </source>
</evidence>
<keyword evidence="1" id="KW-1133">Transmembrane helix</keyword>
<evidence type="ECO:0000313" key="4">
    <source>
        <dbReference type="Proteomes" id="UP000297248"/>
    </source>
</evidence>
<dbReference type="Proteomes" id="UP000297248">
    <property type="component" value="Unassembled WGS sequence"/>
</dbReference>
<keyword evidence="1" id="KW-0812">Transmembrane</keyword>
<name>A0A4Y8A970_9SPHI</name>